<reference evidence="1" key="2">
    <citation type="journal article" date="2022" name="New Phytol.">
        <title>Evolutionary transition to the ectomycorrhizal habit in the genomes of a hyperdiverse lineage of mushroom-forming fungi.</title>
        <authorList>
            <person name="Looney B."/>
            <person name="Miyauchi S."/>
            <person name="Morin E."/>
            <person name="Drula E."/>
            <person name="Courty P.E."/>
            <person name="Kohler A."/>
            <person name="Kuo A."/>
            <person name="LaButti K."/>
            <person name="Pangilinan J."/>
            <person name="Lipzen A."/>
            <person name="Riley R."/>
            <person name="Andreopoulos W."/>
            <person name="He G."/>
            <person name="Johnson J."/>
            <person name="Nolan M."/>
            <person name="Tritt A."/>
            <person name="Barry K.W."/>
            <person name="Grigoriev I.V."/>
            <person name="Nagy L.G."/>
            <person name="Hibbett D."/>
            <person name="Henrissat B."/>
            <person name="Matheny P.B."/>
            <person name="Labbe J."/>
            <person name="Martin F.M."/>
        </authorList>
    </citation>
    <scope>NUCLEOTIDE SEQUENCE</scope>
    <source>
        <strain evidence="1">EC-137</strain>
    </source>
</reference>
<evidence type="ECO:0000313" key="2">
    <source>
        <dbReference type="Proteomes" id="UP000814128"/>
    </source>
</evidence>
<accession>A0ACB8QVG1</accession>
<dbReference type="EMBL" id="MU273483">
    <property type="protein sequence ID" value="KAI0035527.1"/>
    <property type="molecule type" value="Genomic_DNA"/>
</dbReference>
<name>A0ACB8QVG1_9AGAM</name>
<dbReference type="Proteomes" id="UP000814128">
    <property type="component" value="Unassembled WGS sequence"/>
</dbReference>
<sequence length="574" mass="62229">MASSVAESESDEEDPFHFDRARGVARAPLRPVNMPAQSLTELAARPSRRTTQLARSLMHRASIVPLPAPSSSSNRGSARFSFMRTRADDEDVFVQEIEDERGHRWSLRVPASGLPKDMLHMLEELETLARELTEVIPRIVITQSTQSLDKCRPGQNAVVEEGKPSRPDAPNRPSSPVPNESVAILRSMNEGPATASYVSRSSLDESAFRGTQGRSGGITPTDLQTKTLDSVDTPGESIKRADTSLCSSVGTQSNQPDLPPIVQASLPVDPSLHCIFLPNVRASSHWTTRNSLTFIQLTPEILKGNAALPGIDLAVRDQAKPALAPTARQRAATFGDASPRGNAFFAALDADAASSALSKAHRTGSSALRLKTSSLYIKQPSDAHCPSSSRRFTSTSEVAPMFTHRTPPKRAVSASSLVSPSPPPPPVVEPKQRTRGKSLLQLRPKSSKSNILAIQPAPASAPPQVPIYKWSHLAPEPMPAVASSPPPHKSTLKDFFRRPPSRSASEPPPYHPPALTAEPMKARPISEGVGMHASPFELDAWPPPVPATGERREQQQHKQVRRIPSARDLFRKKK</sequence>
<organism evidence="1 2">
    <name type="scientific">Vararia minispora EC-137</name>
    <dbReference type="NCBI Taxonomy" id="1314806"/>
    <lineage>
        <taxon>Eukaryota</taxon>
        <taxon>Fungi</taxon>
        <taxon>Dikarya</taxon>
        <taxon>Basidiomycota</taxon>
        <taxon>Agaricomycotina</taxon>
        <taxon>Agaricomycetes</taxon>
        <taxon>Russulales</taxon>
        <taxon>Lachnocladiaceae</taxon>
        <taxon>Vararia</taxon>
    </lineage>
</organism>
<proteinExistence type="predicted"/>
<comment type="caution">
    <text evidence="1">The sequence shown here is derived from an EMBL/GenBank/DDBJ whole genome shotgun (WGS) entry which is preliminary data.</text>
</comment>
<gene>
    <name evidence="1" type="ORF">K488DRAFT_82968</name>
</gene>
<protein>
    <submittedName>
        <fullName evidence="1">Uncharacterized protein</fullName>
    </submittedName>
</protein>
<reference evidence="1" key="1">
    <citation type="submission" date="2021-02" db="EMBL/GenBank/DDBJ databases">
        <authorList>
            <consortium name="DOE Joint Genome Institute"/>
            <person name="Ahrendt S."/>
            <person name="Looney B.P."/>
            <person name="Miyauchi S."/>
            <person name="Morin E."/>
            <person name="Drula E."/>
            <person name="Courty P.E."/>
            <person name="Chicoki N."/>
            <person name="Fauchery L."/>
            <person name="Kohler A."/>
            <person name="Kuo A."/>
            <person name="Labutti K."/>
            <person name="Pangilinan J."/>
            <person name="Lipzen A."/>
            <person name="Riley R."/>
            <person name="Andreopoulos W."/>
            <person name="He G."/>
            <person name="Johnson J."/>
            <person name="Barry K.W."/>
            <person name="Grigoriev I.V."/>
            <person name="Nagy L."/>
            <person name="Hibbett D."/>
            <person name="Henrissat B."/>
            <person name="Matheny P.B."/>
            <person name="Labbe J."/>
            <person name="Martin F."/>
        </authorList>
    </citation>
    <scope>NUCLEOTIDE SEQUENCE</scope>
    <source>
        <strain evidence="1">EC-137</strain>
    </source>
</reference>
<keyword evidence="2" id="KW-1185">Reference proteome</keyword>
<evidence type="ECO:0000313" key="1">
    <source>
        <dbReference type="EMBL" id="KAI0035527.1"/>
    </source>
</evidence>